<dbReference type="EMBL" id="JACGWM010001461">
    <property type="protein sequence ID" value="KAL0292838.1"/>
    <property type="molecule type" value="Genomic_DNA"/>
</dbReference>
<feature type="compositionally biased region" description="Acidic residues" evidence="1">
    <location>
        <begin position="114"/>
        <end position="129"/>
    </location>
</feature>
<proteinExistence type="predicted"/>
<comment type="caution">
    <text evidence="2">The sequence shown here is derived from an EMBL/GenBank/DDBJ whole genome shotgun (WGS) entry which is preliminary data.</text>
</comment>
<protein>
    <submittedName>
        <fullName evidence="2">Uncharacterized protein</fullName>
    </submittedName>
</protein>
<feature type="region of interest" description="Disordered" evidence="1">
    <location>
        <begin position="92"/>
        <end position="149"/>
    </location>
</feature>
<sequence>MGSRDENRDEGHADLDPSSWDGFGGSGGKTRLHMGCTGEARHLPQAMYVGGSVDKFDYVQPNECCLETLNMFCNSVGIEKMTELAEVAEVNKGGEVAEENEESELRKNNRDSSESSDEEEDDVDNEGDLDEAKDSDNGDGDGPNYPVFNLDETYDPTFELGMMFSNKDELKKAMHSHAIKSKRILKLKKMKNQDGFKVDIINELRVNVSKDQAYRAKRAALKALEGSSEFQYTRLWDYADEIRKTTPSSTVIVGTEQTDGDERFSRFYFCFGAMKDGFKAGCRPIIGIDGCHLKGPQGGILLTAVGVDPNNNLFPTSYVVVNRSEPQHPNILPPAQVDNEEDATPKGGITQEEIPPPVVAPQRYKTGPSMFQQLAMSNAHLTLQPRMQIRAPPPMISHQACQYFPPQIG</sequence>
<dbReference type="PANTHER" id="PTHR31973:SF191">
    <property type="entry name" value="OS05G0489400 PROTEIN"/>
    <property type="match status" value="1"/>
</dbReference>
<accession>A0AAW2JH40</accession>
<gene>
    <name evidence="2" type="ORF">Scaly_3152200</name>
</gene>
<reference evidence="2" key="2">
    <citation type="journal article" date="2024" name="Plant">
        <title>Genomic evolution and insights into agronomic trait innovations of Sesamum species.</title>
        <authorList>
            <person name="Miao H."/>
            <person name="Wang L."/>
            <person name="Qu L."/>
            <person name="Liu H."/>
            <person name="Sun Y."/>
            <person name="Le M."/>
            <person name="Wang Q."/>
            <person name="Wei S."/>
            <person name="Zheng Y."/>
            <person name="Lin W."/>
            <person name="Duan Y."/>
            <person name="Cao H."/>
            <person name="Xiong S."/>
            <person name="Wang X."/>
            <person name="Wei L."/>
            <person name="Li C."/>
            <person name="Ma Q."/>
            <person name="Ju M."/>
            <person name="Zhao R."/>
            <person name="Li G."/>
            <person name="Mu C."/>
            <person name="Tian Q."/>
            <person name="Mei H."/>
            <person name="Zhang T."/>
            <person name="Gao T."/>
            <person name="Zhang H."/>
        </authorList>
    </citation>
    <scope>NUCLEOTIDE SEQUENCE</scope>
    <source>
        <strain evidence="2">KEN8</strain>
    </source>
</reference>
<feature type="region of interest" description="Disordered" evidence="1">
    <location>
        <begin position="1"/>
        <end position="26"/>
    </location>
</feature>
<dbReference type="AlphaFoldDB" id="A0AAW2JH40"/>
<feature type="compositionally biased region" description="Basic and acidic residues" evidence="1">
    <location>
        <begin position="1"/>
        <end position="15"/>
    </location>
</feature>
<feature type="compositionally biased region" description="Basic and acidic residues" evidence="1">
    <location>
        <begin position="103"/>
        <end position="113"/>
    </location>
</feature>
<evidence type="ECO:0000313" key="2">
    <source>
        <dbReference type="EMBL" id="KAL0292838.1"/>
    </source>
</evidence>
<feature type="region of interest" description="Disordered" evidence="1">
    <location>
        <begin position="329"/>
        <end position="357"/>
    </location>
</feature>
<evidence type="ECO:0000256" key="1">
    <source>
        <dbReference type="SAM" id="MobiDB-lite"/>
    </source>
</evidence>
<reference evidence="2" key="1">
    <citation type="submission" date="2020-06" db="EMBL/GenBank/DDBJ databases">
        <authorList>
            <person name="Li T."/>
            <person name="Hu X."/>
            <person name="Zhang T."/>
            <person name="Song X."/>
            <person name="Zhang H."/>
            <person name="Dai N."/>
            <person name="Sheng W."/>
            <person name="Hou X."/>
            <person name="Wei L."/>
        </authorList>
    </citation>
    <scope>NUCLEOTIDE SEQUENCE</scope>
    <source>
        <strain evidence="2">KEN8</strain>
        <tissue evidence="2">Leaf</tissue>
    </source>
</reference>
<name>A0AAW2JH40_9LAMI</name>
<dbReference type="PANTHER" id="PTHR31973">
    <property type="entry name" value="POLYPROTEIN, PUTATIVE-RELATED"/>
    <property type="match status" value="1"/>
</dbReference>
<organism evidence="2">
    <name type="scientific">Sesamum calycinum</name>
    <dbReference type="NCBI Taxonomy" id="2727403"/>
    <lineage>
        <taxon>Eukaryota</taxon>
        <taxon>Viridiplantae</taxon>
        <taxon>Streptophyta</taxon>
        <taxon>Embryophyta</taxon>
        <taxon>Tracheophyta</taxon>
        <taxon>Spermatophyta</taxon>
        <taxon>Magnoliopsida</taxon>
        <taxon>eudicotyledons</taxon>
        <taxon>Gunneridae</taxon>
        <taxon>Pentapetalae</taxon>
        <taxon>asterids</taxon>
        <taxon>lamiids</taxon>
        <taxon>Lamiales</taxon>
        <taxon>Pedaliaceae</taxon>
        <taxon>Sesamum</taxon>
    </lineage>
</organism>